<dbReference type="InterPro" id="IPR032857">
    <property type="entry name" value="ALKBH4"/>
</dbReference>
<sequence length="299" mass="34117">MTQLEDERCCCSGIRICRHCVMSDRAQSIINCHVPLTKACDVVEKQYSVERISSCSFICIGASTHSFCSNCGKIFVFPERAIRACADHNGLTADSETTMRGLMVSPDFVSDIEEDYLLRFFDGAHHSRWKVSQSGRRKQDYGPRANFKKRKLKKGDGNGMPIQLKDIITRVNQFISNETMKRYQTIEVSVLEYSTKCGSSIDTHIDDTWLWGDRIGGLNLLEDVVLTLVDSKGTVATVFVPRRSFFLLSGESRYNWMHGIRSEDIKSRRISMTFREFADNLEVDERLLQDILSFSLTFV</sequence>
<dbReference type="VEuPathDB" id="TriTrypDB:TvY486_1006420"/>
<organism evidence="1">
    <name type="scientific">Trypanosoma vivax (strain Y486)</name>
    <dbReference type="NCBI Taxonomy" id="1055687"/>
    <lineage>
        <taxon>Eukaryota</taxon>
        <taxon>Discoba</taxon>
        <taxon>Euglenozoa</taxon>
        <taxon>Kinetoplastea</taxon>
        <taxon>Metakinetoplastina</taxon>
        <taxon>Trypanosomatida</taxon>
        <taxon>Trypanosomatidae</taxon>
        <taxon>Trypanosoma</taxon>
        <taxon>Duttonella</taxon>
    </lineage>
</organism>
<dbReference type="InterPro" id="IPR037151">
    <property type="entry name" value="AlkB-like_sf"/>
</dbReference>
<dbReference type="AlphaFoldDB" id="G0U6T8"/>
<reference evidence="1" key="1">
    <citation type="journal article" date="2012" name="Proc. Natl. Acad. Sci. U.S.A.">
        <title>Antigenic diversity is generated by distinct evolutionary mechanisms in African trypanosome species.</title>
        <authorList>
            <person name="Jackson A.P."/>
            <person name="Berry A."/>
            <person name="Aslett M."/>
            <person name="Allison H.C."/>
            <person name="Burton P."/>
            <person name="Vavrova-Anderson J."/>
            <person name="Brown R."/>
            <person name="Browne H."/>
            <person name="Corton N."/>
            <person name="Hauser H."/>
            <person name="Gamble J."/>
            <person name="Gilderthorp R."/>
            <person name="Marcello L."/>
            <person name="McQuillan J."/>
            <person name="Otto T.D."/>
            <person name="Quail M.A."/>
            <person name="Sanders M.J."/>
            <person name="van Tonder A."/>
            <person name="Ginger M.L."/>
            <person name="Field M.C."/>
            <person name="Barry J.D."/>
            <person name="Hertz-Fowler C."/>
            <person name="Berriman M."/>
        </authorList>
    </citation>
    <scope>NUCLEOTIDE SEQUENCE</scope>
    <source>
        <strain evidence="1">Y486</strain>
    </source>
</reference>
<gene>
    <name evidence="1" type="ORF">TVY486_1006420</name>
</gene>
<dbReference type="PANTHER" id="PTHR12463:SF1">
    <property type="entry name" value="2-OXOGLUTARATE AND FE-DEPENDENT OXYGENASE FAMILY PROTEIN"/>
    <property type="match status" value="1"/>
</dbReference>
<dbReference type="GO" id="GO:0032451">
    <property type="term" value="F:demethylase activity"/>
    <property type="evidence" value="ECO:0007669"/>
    <property type="project" value="TreeGrafter"/>
</dbReference>
<evidence type="ECO:0000313" key="1">
    <source>
        <dbReference type="EMBL" id="CCC51593.1"/>
    </source>
</evidence>
<proteinExistence type="predicted"/>
<dbReference type="Gene3D" id="2.60.120.590">
    <property type="entry name" value="Alpha-ketoglutarate-dependent dioxygenase AlkB-like"/>
    <property type="match status" value="1"/>
</dbReference>
<protein>
    <recommendedName>
        <fullName evidence="2">Fe2OG dioxygenase domain-containing protein</fullName>
    </recommendedName>
</protein>
<evidence type="ECO:0008006" key="2">
    <source>
        <dbReference type="Google" id="ProtNLM"/>
    </source>
</evidence>
<dbReference type="GO" id="GO:0016491">
    <property type="term" value="F:oxidoreductase activity"/>
    <property type="evidence" value="ECO:0007669"/>
    <property type="project" value="TreeGrafter"/>
</dbReference>
<name>G0U6T8_TRYVY</name>
<accession>G0U6T8</accession>
<dbReference type="SUPFAM" id="SSF51197">
    <property type="entry name" value="Clavaminate synthase-like"/>
    <property type="match status" value="1"/>
</dbReference>
<dbReference type="GO" id="GO:0070988">
    <property type="term" value="P:demethylation"/>
    <property type="evidence" value="ECO:0007669"/>
    <property type="project" value="InterPro"/>
</dbReference>
<dbReference type="EMBL" id="HE573026">
    <property type="protein sequence ID" value="CCC51593.1"/>
    <property type="molecule type" value="Genomic_DNA"/>
</dbReference>
<dbReference type="PANTHER" id="PTHR12463">
    <property type="entry name" value="OXYGENASE-RELATED"/>
    <property type="match status" value="1"/>
</dbReference>